<feature type="transmembrane region" description="Helical" evidence="1">
    <location>
        <begin position="29"/>
        <end position="47"/>
    </location>
</feature>
<proteinExistence type="predicted"/>
<name>A0A5J4X1Q4_9EUKA</name>
<sequence>MQKDNNLARKEAPRCQKVLKDNQMIMNGLFYSMMGTIRGSILLSGYMRCNQEQMYFVFLHPSTVTQPCDRGVNVELKTQASRNRISVCRALVPAYQDVMHFDAVTNSWMQTAIFPLELDIIRKLGECQLAPKPYHLSSRFSYSGCLFTDPSFLKRWKQDIAMKAEARKQIETQQDQTNSNELNIEKETEKEIENQKDIEIKQRTVDEDLIEVEEDSEEDEDYSKMMEIEEDNQLSYITFNALKGKDDNSLQSEEKQNYEIENKLDQFRWQHAFQLQ</sequence>
<dbReference type="EMBL" id="SNRW01000438">
    <property type="protein sequence ID" value="KAA6401144.1"/>
    <property type="molecule type" value="Genomic_DNA"/>
</dbReference>
<organism evidence="2 3">
    <name type="scientific">Streblomastix strix</name>
    <dbReference type="NCBI Taxonomy" id="222440"/>
    <lineage>
        <taxon>Eukaryota</taxon>
        <taxon>Metamonada</taxon>
        <taxon>Preaxostyla</taxon>
        <taxon>Oxymonadida</taxon>
        <taxon>Streblomastigidae</taxon>
        <taxon>Streblomastix</taxon>
    </lineage>
</organism>
<evidence type="ECO:0000313" key="2">
    <source>
        <dbReference type="EMBL" id="KAA6401144.1"/>
    </source>
</evidence>
<evidence type="ECO:0000256" key="1">
    <source>
        <dbReference type="SAM" id="Phobius"/>
    </source>
</evidence>
<reference evidence="2 3" key="1">
    <citation type="submission" date="2019-03" db="EMBL/GenBank/DDBJ databases">
        <title>Single cell metagenomics reveals metabolic interactions within the superorganism composed of flagellate Streblomastix strix and complex community of Bacteroidetes bacteria on its surface.</title>
        <authorList>
            <person name="Treitli S.C."/>
            <person name="Kolisko M."/>
            <person name="Husnik F."/>
            <person name="Keeling P."/>
            <person name="Hampl V."/>
        </authorList>
    </citation>
    <scope>NUCLEOTIDE SEQUENCE [LARGE SCALE GENOMIC DNA]</scope>
    <source>
        <strain evidence="2">ST1C</strain>
    </source>
</reference>
<evidence type="ECO:0000313" key="3">
    <source>
        <dbReference type="Proteomes" id="UP000324800"/>
    </source>
</evidence>
<gene>
    <name evidence="2" type="ORF">EZS28_003328</name>
</gene>
<protein>
    <submittedName>
        <fullName evidence="2">Uncharacterized protein</fullName>
    </submittedName>
</protein>
<keyword evidence="1" id="KW-0472">Membrane</keyword>
<comment type="caution">
    <text evidence="2">The sequence shown here is derived from an EMBL/GenBank/DDBJ whole genome shotgun (WGS) entry which is preliminary data.</text>
</comment>
<keyword evidence="1" id="KW-0812">Transmembrane</keyword>
<dbReference type="AlphaFoldDB" id="A0A5J4X1Q4"/>
<keyword evidence="1" id="KW-1133">Transmembrane helix</keyword>
<accession>A0A5J4X1Q4</accession>
<dbReference type="Proteomes" id="UP000324800">
    <property type="component" value="Unassembled WGS sequence"/>
</dbReference>